<keyword evidence="1 4" id="KW-0808">Transferase</keyword>
<dbReference type="EC" id="2.4.-.-" evidence="4"/>
<keyword evidence="4" id="KW-0328">Glycosyltransferase</keyword>
<feature type="domain" description="Glycosyl transferase family 1" evidence="2">
    <location>
        <begin position="210"/>
        <end position="330"/>
    </location>
</feature>
<dbReference type="Pfam" id="PF13439">
    <property type="entry name" value="Glyco_transf_4"/>
    <property type="match status" value="1"/>
</dbReference>
<gene>
    <name evidence="4" type="ORF">ACK2TP_15890</name>
</gene>
<protein>
    <submittedName>
        <fullName evidence="4">Glycosyltransferase</fullName>
        <ecNumber evidence="4">2.4.-.-</ecNumber>
    </submittedName>
</protein>
<dbReference type="EMBL" id="JBJYXY010000001">
    <property type="protein sequence ID" value="MFN2977252.1"/>
    <property type="molecule type" value="Genomic_DNA"/>
</dbReference>
<feature type="domain" description="Glycosyltransferase subfamily 4-like N-terminal" evidence="3">
    <location>
        <begin position="10"/>
        <end position="185"/>
    </location>
</feature>
<dbReference type="Gene3D" id="3.40.50.2000">
    <property type="entry name" value="Glycogen Phosphorylase B"/>
    <property type="match status" value="2"/>
</dbReference>
<dbReference type="GO" id="GO:0016757">
    <property type="term" value="F:glycosyltransferase activity"/>
    <property type="evidence" value="ECO:0007669"/>
    <property type="project" value="UniProtKB-KW"/>
</dbReference>
<name>A0ABW9KNU6_9BACT</name>
<dbReference type="SUPFAM" id="SSF53756">
    <property type="entry name" value="UDP-Glycosyltransferase/glycogen phosphorylase"/>
    <property type="match status" value="1"/>
</dbReference>
<evidence type="ECO:0000259" key="2">
    <source>
        <dbReference type="Pfam" id="PF00534"/>
    </source>
</evidence>
<keyword evidence="5" id="KW-1185">Reference proteome</keyword>
<evidence type="ECO:0000256" key="1">
    <source>
        <dbReference type="ARBA" id="ARBA00022679"/>
    </source>
</evidence>
<dbReference type="InterPro" id="IPR028098">
    <property type="entry name" value="Glyco_trans_4-like_N"/>
</dbReference>
<dbReference type="Proteomes" id="UP001634747">
    <property type="component" value="Unassembled WGS sequence"/>
</dbReference>
<dbReference type="PANTHER" id="PTHR46401:SF2">
    <property type="entry name" value="GLYCOSYLTRANSFERASE WBBK-RELATED"/>
    <property type="match status" value="1"/>
</dbReference>
<dbReference type="RefSeq" id="WP_263414578.1">
    <property type="nucleotide sequence ID" value="NZ_BAABBH010000001.1"/>
</dbReference>
<evidence type="ECO:0000313" key="4">
    <source>
        <dbReference type="EMBL" id="MFN2977252.1"/>
    </source>
</evidence>
<dbReference type="InterPro" id="IPR001296">
    <property type="entry name" value="Glyco_trans_1"/>
</dbReference>
<proteinExistence type="predicted"/>
<organism evidence="4 5">
    <name type="scientific">Terriglobus aquaticus</name>
    <dbReference type="NCBI Taxonomy" id="940139"/>
    <lineage>
        <taxon>Bacteria</taxon>
        <taxon>Pseudomonadati</taxon>
        <taxon>Acidobacteriota</taxon>
        <taxon>Terriglobia</taxon>
        <taxon>Terriglobales</taxon>
        <taxon>Acidobacteriaceae</taxon>
        <taxon>Terriglobus</taxon>
    </lineage>
</organism>
<comment type="caution">
    <text evidence="4">The sequence shown here is derived from an EMBL/GenBank/DDBJ whole genome shotgun (WGS) entry which is preliminary data.</text>
</comment>
<sequence length="370" mass="41324">MRILMTTDTVGGVWTQTRELVAGLLRADPYIRIFLFAVGSTCSPEQLGWLRAMRERNPGRFDSAVHSVPLEWEQRNDQVDPFEPRLLSIARTFAPEVFHSSQFCYGALPVDCPRLVVAHSDVLSWFREVHGTEPEPSPWIDRYVSLVRHGVEQASAVVAPTRWMLQAFRDGFPAPAHTRVIYNGVSFRPRPPQERLLQAVTAGRLWDQAKNVALLQRLQHPAVPLLVAGASQHENETLKWKGSEAIQLLGNTSRRDLLSLFAQSAMYLSTAIYEPFGLSALEAARSGCALLALDIESMREVWGNAALYFRTVEELAAAIEHLASSPRALALAQQQAEATAAQYTRERMADSYRALYRELMDSPRGNSAVA</sequence>
<dbReference type="PANTHER" id="PTHR46401">
    <property type="entry name" value="GLYCOSYLTRANSFERASE WBBK-RELATED"/>
    <property type="match status" value="1"/>
</dbReference>
<reference evidence="4 5" key="1">
    <citation type="submission" date="2024-12" db="EMBL/GenBank/DDBJ databases">
        <authorList>
            <person name="Lee Y."/>
        </authorList>
    </citation>
    <scope>NUCLEOTIDE SEQUENCE [LARGE SCALE GENOMIC DNA]</scope>
    <source>
        <strain evidence="4 5">03SUJ4</strain>
    </source>
</reference>
<evidence type="ECO:0000259" key="3">
    <source>
        <dbReference type="Pfam" id="PF13439"/>
    </source>
</evidence>
<evidence type="ECO:0000313" key="5">
    <source>
        <dbReference type="Proteomes" id="UP001634747"/>
    </source>
</evidence>
<dbReference type="Pfam" id="PF00534">
    <property type="entry name" value="Glycos_transf_1"/>
    <property type="match status" value="1"/>
</dbReference>
<accession>A0ABW9KNU6</accession>